<dbReference type="AlphaFoldDB" id="A0AA89P4Q7"/>
<evidence type="ECO:0000313" key="3">
    <source>
        <dbReference type="Proteomes" id="UP000613002"/>
    </source>
</evidence>
<organism evidence="2 3">
    <name type="scientific">Parageobacillus toebii NBRC 107807</name>
    <dbReference type="NCBI Taxonomy" id="1223503"/>
    <lineage>
        <taxon>Bacteria</taxon>
        <taxon>Bacillati</taxon>
        <taxon>Bacillota</taxon>
        <taxon>Bacilli</taxon>
        <taxon>Bacillales</taxon>
        <taxon>Anoxybacillaceae</taxon>
        <taxon>Parageobacillus</taxon>
    </lineage>
</organism>
<protein>
    <submittedName>
        <fullName evidence="2">Uncharacterized protein</fullName>
    </submittedName>
</protein>
<accession>A0AA89P4Q7</accession>
<sequence>MSSIVKIIFAFKHLRNPHITVWLRPVVADMVWIVISYHLVVRRGDKSFFWIYHAREPVKQVGAKK</sequence>
<comment type="caution">
    <text evidence="2">The sequence shown here is derived from an EMBL/GenBank/DDBJ whole genome shotgun (WGS) entry which is preliminary data.</text>
</comment>
<evidence type="ECO:0000313" key="2">
    <source>
        <dbReference type="EMBL" id="MBB3869797.1"/>
    </source>
</evidence>
<keyword evidence="1" id="KW-1133">Transmembrane helix</keyword>
<dbReference type="EMBL" id="JACICZ010000011">
    <property type="protein sequence ID" value="MBB3869797.1"/>
    <property type="molecule type" value="Genomic_DNA"/>
</dbReference>
<evidence type="ECO:0000256" key="1">
    <source>
        <dbReference type="SAM" id="Phobius"/>
    </source>
</evidence>
<keyword evidence="1" id="KW-0472">Membrane</keyword>
<reference evidence="2 3" key="1">
    <citation type="submission" date="2020-08" db="EMBL/GenBank/DDBJ databases">
        <title>Genomic Encyclopedia of Type Strains, Phase IV (KMG-IV): sequencing the most valuable type-strain genomes for metagenomic binning, comparative biology and taxonomic classification.</title>
        <authorList>
            <person name="Goeker M."/>
        </authorList>
    </citation>
    <scope>NUCLEOTIDE SEQUENCE [LARGE SCALE GENOMIC DNA]</scope>
    <source>
        <strain evidence="2 3">DSM 14590</strain>
    </source>
</reference>
<keyword evidence="3" id="KW-1185">Reference proteome</keyword>
<dbReference type="Proteomes" id="UP000613002">
    <property type="component" value="Unassembled WGS sequence"/>
</dbReference>
<feature type="transmembrane region" description="Helical" evidence="1">
    <location>
        <begin position="21"/>
        <end position="40"/>
    </location>
</feature>
<proteinExistence type="predicted"/>
<gene>
    <name evidence="2" type="ORF">HNR78_002694</name>
</gene>
<name>A0AA89P4Q7_9BACL</name>
<keyword evidence="1" id="KW-0812">Transmembrane</keyword>